<keyword evidence="2" id="KW-1133">Transmembrane helix</keyword>
<dbReference type="GO" id="GO:0005886">
    <property type="term" value="C:plasma membrane"/>
    <property type="evidence" value="ECO:0007669"/>
    <property type="project" value="TreeGrafter"/>
</dbReference>
<proteinExistence type="predicted"/>
<feature type="transmembrane region" description="Helical" evidence="2">
    <location>
        <begin position="992"/>
        <end position="1012"/>
    </location>
</feature>
<evidence type="ECO:0000313" key="4">
    <source>
        <dbReference type="EMBL" id="CAE7234954.1"/>
    </source>
</evidence>
<evidence type="ECO:0000256" key="1">
    <source>
        <dbReference type="SAM" id="MobiDB-lite"/>
    </source>
</evidence>
<dbReference type="InterPro" id="IPR000008">
    <property type="entry name" value="C2_dom"/>
</dbReference>
<evidence type="ECO:0000256" key="2">
    <source>
        <dbReference type="SAM" id="Phobius"/>
    </source>
</evidence>
<dbReference type="Proteomes" id="UP000604046">
    <property type="component" value="Unassembled WGS sequence"/>
</dbReference>
<feature type="region of interest" description="Disordered" evidence="1">
    <location>
        <begin position="319"/>
        <end position="416"/>
    </location>
</feature>
<dbReference type="PANTHER" id="PTHR10857">
    <property type="entry name" value="COPINE"/>
    <property type="match status" value="1"/>
</dbReference>
<dbReference type="GO" id="GO:0071277">
    <property type="term" value="P:cellular response to calcium ion"/>
    <property type="evidence" value="ECO:0007669"/>
    <property type="project" value="TreeGrafter"/>
</dbReference>
<dbReference type="Gene3D" id="2.60.40.150">
    <property type="entry name" value="C2 domain"/>
    <property type="match status" value="1"/>
</dbReference>
<dbReference type="EMBL" id="CAJNDS010000802">
    <property type="protein sequence ID" value="CAE7234954.1"/>
    <property type="molecule type" value="Genomic_DNA"/>
</dbReference>
<feature type="domain" description="C2" evidence="3">
    <location>
        <begin position="148"/>
        <end position="295"/>
    </location>
</feature>
<reference evidence="4" key="1">
    <citation type="submission" date="2021-02" db="EMBL/GenBank/DDBJ databases">
        <authorList>
            <person name="Dougan E. K."/>
            <person name="Rhodes N."/>
            <person name="Thang M."/>
            <person name="Chan C."/>
        </authorList>
    </citation>
    <scope>NUCLEOTIDE SEQUENCE</scope>
</reference>
<feature type="transmembrane region" description="Helical" evidence="2">
    <location>
        <begin position="1018"/>
        <end position="1042"/>
    </location>
</feature>
<gene>
    <name evidence="4" type="primary">CPNE9</name>
    <name evidence="4" type="ORF">SNAT2548_LOCUS9966</name>
</gene>
<dbReference type="InterPro" id="IPR045052">
    <property type="entry name" value="Copine"/>
</dbReference>
<dbReference type="InterPro" id="IPR035892">
    <property type="entry name" value="C2_domain_sf"/>
</dbReference>
<feature type="compositionally biased region" description="Polar residues" evidence="1">
    <location>
        <begin position="365"/>
        <end position="414"/>
    </location>
</feature>
<dbReference type="OrthoDB" id="5855668at2759"/>
<dbReference type="Pfam" id="PF07002">
    <property type="entry name" value="Copine"/>
    <property type="match status" value="1"/>
</dbReference>
<dbReference type="PANTHER" id="PTHR10857:SF106">
    <property type="entry name" value="C2 DOMAIN-CONTAINING PROTEIN"/>
    <property type="match status" value="1"/>
</dbReference>
<dbReference type="InterPro" id="IPR010734">
    <property type="entry name" value="Copine_C"/>
</dbReference>
<dbReference type="PROSITE" id="PS50004">
    <property type="entry name" value="C2"/>
    <property type="match status" value="1"/>
</dbReference>
<dbReference type="SMART" id="SM00239">
    <property type="entry name" value="C2"/>
    <property type="match status" value="2"/>
</dbReference>
<evidence type="ECO:0000259" key="3">
    <source>
        <dbReference type="PROSITE" id="PS50004"/>
    </source>
</evidence>
<keyword evidence="2" id="KW-0472">Membrane</keyword>
<keyword evidence="2" id="KW-0812">Transmembrane</keyword>
<feature type="transmembrane region" description="Helical" evidence="2">
    <location>
        <begin position="950"/>
        <end position="971"/>
    </location>
</feature>
<feature type="transmembrane region" description="Helical" evidence="2">
    <location>
        <begin position="1054"/>
        <end position="1073"/>
    </location>
</feature>
<organism evidence="4 5">
    <name type="scientific">Symbiodinium natans</name>
    <dbReference type="NCBI Taxonomy" id="878477"/>
    <lineage>
        <taxon>Eukaryota</taxon>
        <taxon>Sar</taxon>
        <taxon>Alveolata</taxon>
        <taxon>Dinophyceae</taxon>
        <taxon>Suessiales</taxon>
        <taxon>Symbiodiniaceae</taxon>
        <taxon>Symbiodinium</taxon>
    </lineage>
</organism>
<dbReference type="AlphaFoldDB" id="A0A812KS09"/>
<dbReference type="GO" id="GO:0005544">
    <property type="term" value="F:calcium-dependent phospholipid binding"/>
    <property type="evidence" value="ECO:0007669"/>
    <property type="project" value="InterPro"/>
</dbReference>
<keyword evidence="5" id="KW-1185">Reference proteome</keyword>
<accession>A0A812KS09</accession>
<name>A0A812KS09_9DINO</name>
<dbReference type="SUPFAM" id="SSF49562">
    <property type="entry name" value="C2 domain (Calcium/lipid-binding domain, CaLB)"/>
    <property type="match status" value="1"/>
</dbReference>
<comment type="caution">
    <text evidence="4">The sequence shown here is derived from an EMBL/GenBank/DDBJ whole genome shotgun (WGS) entry which is preliminary data.</text>
</comment>
<feature type="compositionally biased region" description="Low complexity" evidence="1">
    <location>
        <begin position="319"/>
        <end position="345"/>
    </location>
</feature>
<sequence>MGGRHSAAKDEVVQFSDPSPKATGMVAPNAEVLLQDYSSLVLLSLRCESLRKGRNTVAVVYSKLGTDDLWTEYGSTEICGQDTRWPVWEKMFELQFRIEHVRLIRVEIYIIRNQNMQEDLMEQKFVGSAEFNLAEAVYARSNPKHHGWLKKKLENVRRKPRDPPLGKLFVYAEESMNAKVELSFSLTAHDLKSTDFWKRKCDPYFMMNRIEGVYDTGELYLAPVFRSEVVRKTGEPTFEESSYTVAQTGCCDIYQDVILTVHDWFRLSDDRYIGECVTTFEELQKIVGRGNPHTFPLFRREGPRISGMTRMKTTMAMLRSATKSSRTGSGSRSGSNSRAASSLSAERADSKRKSTNASGEKRTASRLTARTGSQISGGHRTSSQISGHSKVSQSSGGTQTVSMTSSEVRNQQGKGNFGPLVGSITLDGHRFKRHYTFLDYLRGGLELQLMVAIDFTRSNLGQTNPSSMHSVVKLDEETAYATAIRALGEVMSVYDNDKCYPIYGFGAKIPPSHSVVSNCFALTGDFFQPEVEGVEGMLKAYHRALRICHLHGPSYLADVVKLAANMARPYIQPKVLKMTETPPDMRYFVLLVLTDGDIEDVKASMGDQTVSRAISAALASVAMSCHERLYGQCKHGQQIIFRAVSFFFVEGHRLSTVDDFVDDLLDERSTSGRHIYYFLLAKRIVEVLLLNHLCGNLMEPLPDMYQKRFADLEHLQPYGVVRGFQRAVNCLLRRHHREKWLTSFVPDYILLLLAGLLGIVYIIVLCARKLDVHIYQETEHFIIARNDPGSAALLILDSVAYAYTMVLVTGFLLCTLEENVVSKPDRQREFFGSLALFIMLWGTNFFTTLYDRQIYSGAWGIGPAPAAFRVVAAAAQVFVTHSMVMMGAVLFGHSAHLRRTPDLTWMDFLSKLLPSALLIIVAAVWVGLMRKFHQHAECYPDGFLVFAQTWPYFNALLSSLGGLALILLTFCGAPRRDGGELDFMNELDYDSILILLTVSLAVIGNINTVYAMEASRALASFLGALAQLLAPVGLSTFAFAAWKDPPRRNEHRSKGLWLGLVLAGIMFINYQNLEDCEIASDMPGCCSYPGFPEYNHHEHRNLKCSKDLRCMVTQFDAPCDLGDAEDIESLNISNLKEEFSQDLCDELDDRWYNYTLPDATGYSFAMQDAQEEEADESTAYKLFKTIGQAAGVEMYFTIFGVLLKVVFLTQHPNSEQILLLDVHHHQVDPHTGRNELLSFVSH</sequence>
<feature type="transmembrane region" description="Helical" evidence="2">
    <location>
        <begin position="830"/>
        <end position="850"/>
    </location>
</feature>
<feature type="transmembrane region" description="Helical" evidence="2">
    <location>
        <begin position="870"/>
        <end position="891"/>
    </location>
</feature>
<feature type="transmembrane region" description="Helical" evidence="2">
    <location>
        <begin position="748"/>
        <end position="767"/>
    </location>
</feature>
<dbReference type="Pfam" id="PF00168">
    <property type="entry name" value="C2"/>
    <property type="match status" value="2"/>
</dbReference>
<feature type="transmembrane region" description="Helical" evidence="2">
    <location>
        <begin position="912"/>
        <end position="930"/>
    </location>
</feature>
<protein>
    <submittedName>
        <fullName evidence="4">CPNE9 protein</fullName>
    </submittedName>
</protein>
<evidence type="ECO:0000313" key="5">
    <source>
        <dbReference type="Proteomes" id="UP000604046"/>
    </source>
</evidence>